<evidence type="ECO:0000256" key="3">
    <source>
        <dbReference type="SAM" id="Phobius"/>
    </source>
</evidence>
<dbReference type="EC" id="2.7.7.65" evidence="1"/>
<protein>
    <recommendedName>
        <fullName evidence="1">diguanylate cyclase</fullName>
        <ecNumber evidence="1">2.7.7.65</ecNumber>
    </recommendedName>
</protein>
<dbReference type="PANTHER" id="PTHR45138">
    <property type="entry name" value="REGULATORY COMPONENTS OF SENSORY TRANSDUCTION SYSTEM"/>
    <property type="match status" value="1"/>
</dbReference>
<dbReference type="Gene3D" id="3.30.70.270">
    <property type="match status" value="1"/>
</dbReference>
<dbReference type="OrthoDB" id="9812260at2"/>
<feature type="domain" description="GGDEF" evidence="4">
    <location>
        <begin position="106"/>
        <end position="236"/>
    </location>
</feature>
<keyword evidence="3" id="KW-1133">Transmembrane helix</keyword>
<accession>A0A1I0PIR7</accession>
<dbReference type="SUPFAM" id="SSF55073">
    <property type="entry name" value="Nucleotide cyclase"/>
    <property type="match status" value="1"/>
</dbReference>
<sequence length="257" mass="29044">MERFVGLVAPMGRMDFALKMIVIMLICGALNYLRDILAHPVTHDDYWNNLFEATFVALPMATLGLMLLSHMKQLQTQLYREATTDSLTQLPNRRWFLDRVGALPVGQHVFVMLDIDHFKRINDTHGHDRGDTCLQLFARHMSAHLNVGDFCARFGGEEFAVLLKDTELAEAEIIAKALTQGIFLQIDQSTCERVTASAGLVIIQTDCRFDEALKRADHALYLAKANGRARFEHLRAGAYEEACRQAPRLERRKAVSA</sequence>
<dbReference type="Proteomes" id="UP000199167">
    <property type="component" value="Unassembled WGS sequence"/>
</dbReference>
<keyword evidence="3" id="KW-0812">Transmembrane</keyword>
<dbReference type="FunFam" id="3.30.70.270:FF:000001">
    <property type="entry name" value="Diguanylate cyclase domain protein"/>
    <property type="match status" value="1"/>
</dbReference>
<dbReference type="InterPro" id="IPR050469">
    <property type="entry name" value="Diguanylate_Cyclase"/>
</dbReference>
<gene>
    <name evidence="5" type="ORF">SAMN04488515_1228</name>
</gene>
<dbReference type="SMART" id="SM00267">
    <property type="entry name" value="GGDEF"/>
    <property type="match status" value="1"/>
</dbReference>
<dbReference type="GO" id="GO:0052621">
    <property type="term" value="F:diguanylate cyclase activity"/>
    <property type="evidence" value="ECO:0007669"/>
    <property type="project" value="UniProtKB-EC"/>
</dbReference>
<dbReference type="InterPro" id="IPR000160">
    <property type="entry name" value="GGDEF_dom"/>
</dbReference>
<dbReference type="EMBL" id="FOIZ01000001">
    <property type="protein sequence ID" value="SEW13655.1"/>
    <property type="molecule type" value="Genomic_DNA"/>
</dbReference>
<dbReference type="PROSITE" id="PS50887">
    <property type="entry name" value="GGDEF"/>
    <property type="match status" value="1"/>
</dbReference>
<evidence type="ECO:0000259" key="4">
    <source>
        <dbReference type="PROSITE" id="PS50887"/>
    </source>
</evidence>
<dbReference type="AlphaFoldDB" id="A0A1I0PIR7"/>
<dbReference type="CDD" id="cd01949">
    <property type="entry name" value="GGDEF"/>
    <property type="match status" value="1"/>
</dbReference>
<name>A0A1I0PIR7_9RHOB</name>
<proteinExistence type="predicted"/>
<dbReference type="InterPro" id="IPR029787">
    <property type="entry name" value="Nucleotide_cyclase"/>
</dbReference>
<keyword evidence="6" id="KW-1185">Reference proteome</keyword>
<evidence type="ECO:0000256" key="1">
    <source>
        <dbReference type="ARBA" id="ARBA00012528"/>
    </source>
</evidence>
<evidence type="ECO:0000256" key="2">
    <source>
        <dbReference type="ARBA" id="ARBA00034247"/>
    </source>
</evidence>
<comment type="catalytic activity">
    <reaction evidence="2">
        <text>2 GTP = 3',3'-c-di-GMP + 2 diphosphate</text>
        <dbReference type="Rhea" id="RHEA:24898"/>
        <dbReference type="ChEBI" id="CHEBI:33019"/>
        <dbReference type="ChEBI" id="CHEBI:37565"/>
        <dbReference type="ChEBI" id="CHEBI:58805"/>
        <dbReference type="EC" id="2.7.7.65"/>
    </reaction>
</comment>
<dbReference type="Pfam" id="PF00990">
    <property type="entry name" value="GGDEF"/>
    <property type="match status" value="1"/>
</dbReference>
<feature type="transmembrane region" description="Helical" evidence="3">
    <location>
        <begin position="46"/>
        <end position="68"/>
    </location>
</feature>
<organism evidence="5 6">
    <name type="scientific">Cognatiyoonia koreensis</name>
    <dbReference type="NCBI Taxonomy" id="364200"/>
    <lineage>
        <taxon>Bacteria</taxon>
        <taxon>Pseudomonadati</taxon>
        <taxon>Pseudomonadota</taxon>
        <taxon>Alphaproteobacteria</taxon>
        <taxon>Rhodobacterales</taxon>
        <taxon>Paracoccaceae</taxon>
        <taxon>Cognatiyoonia</taxon>
    </lineage>
</organism>
<keyword evidence="3" id="KW-0472">Membrane</keyword>
<dbReference type="PANTHER" id="PTHR45138:SF9">
    <property type="entry name" value="DIGUANYLATE CYCLASE DGCM-RELATED"/>
    <property type="match status" value="1"/>
</dbReference>
<dbReference type="STRING" id="364200.SAMN04488515_1228"/>
<feature type="transmembrane region" description="Helical" evidence="3">
    <location>
        <begin position="16"/>
        <end position="34"/>
    </location>
</feature>
<dbReference type="RefSeq" id="WP_089991540.1">
    <property type="nucleotide sequence ID" value="NZ_FOIZ01000001.1"/>
</dbReference>
<evidence type="ECO:0000313" key="5">
    <source>
        <dbReference type="EMBL" id="SEW13655.1"/>
    </source>
</evidence>
<dbReference type="NCBIfam" id="TIGR00254">
    <property type="entry name" value="GGDEF"/>
    <property type="match status" value="1"/>
</dbReference>
<reference evidence="5 6" key="1">
    <citation type="submission" date="2016-10" db="EMBL/GenBank/DDBJ databases">
        <authorList>
            <person name="de Groot N.N."/>
        </authorList>
    </citation>
    <scope>NUCLEOTIDE SEQUENCE [LARGE SCALE GENOMIC DNA]</scope>
    <source>
        <strain evidence="5 6">DSM 17925</strain>
    </source>
</reference>
<dbReference type="InterPro" id="IPR043128">
    <property type="entry name" value="Rev_trsase/Diguanyl_cyclase"/>
</dbReference>
<evidence type="ECO:0000313" key="6">
    <source>
        <dbReference type="Proteomes" id="UP000199167"/>
    </source>
</evidence>